<evidence type="ECO:0000256" key="1">
    <source>
        <dbReference type="ARBA" id="ARBA00000757"/>
    </source>
</evidence>
<dbReference type="RefSeq" id="WP_079541271.1">
    <property type="nucleotide sequence ID" value="NZ_FKLO01000060.1"/>
</dbReference>
<feature type="binding site" evidence="8">
    <location>
        <position position="97"/>
    </location>
    <ligand>
        <name>Zn(2+)</name>
        <dbReference type="ChEBI" id="CHEBI:29105"/>
    </ligand>
</feature>
<dbReference type="Proteomes" id="UP000190837">
    <property type="component" value="Unassembled WGS sequence"/>
</dbReference>
<feature type="binding site" evidence="8">
    <location>
        <position position="258"/>
    </location>
    <ligand>
        <name>Zn(2+)</name>
        <dbReference type="ChEBI" id="CHEBI:29105"/>
    </ligand>
</feature>
<evidence type="ECO:0000256" key="7">
    <source>
        <dbReference type="PIRSR" id="PIRSR001480-1"/>
    </source>
</evidence>
<proteinExistence type="inferred from homology"/>
<dbReference type="Gene3D" id="2.60.120.10">
    <property type="entry name" value="Jelly Rolls"/>
    <property type="match status" value="2"/>
</dbReference>
<sequence>MIYRLHGTIQPYAWGGHDYIPQLLRREPSNLPAAELWFGDHPQAPSQIEADGITLPFNDWLQKNLNHALTPASRARFGDRLPYLLKILDVRLPLSIQVHPDKTQAEAGYAREEAAGISQGAANRNYPDDNHKPESMIALGDFWLLHGFAPLNTIEERLASRPSLATIAHLIHARGLKEAYTHIMQIPRSTVTTWLKPLLDAPAPKTPCDNPDYWLHETMRLMRIDPLHPDHGLLSFYLMNIVHMQNGEGIFQRARLPHAYLRGQNIELMAASNNVLRAGLTPKHIDLAELLRIVDTDPVRPAIIPPPAGSAPYTYPAPVDDYTLATTRLPQGEQLLLQSSEATIVLNLEDKLHLREGEQTLELQSGEAAFLTPNSRCELAAHGQAYVVIASNH</sequence>
<evidence type="ECO:0000256" key="8">
    <source>
        <dbReference type="PIRSR" id="PIRSR001480-2"/>
    </source>
</evidence>
<evidence type="ECO:0000256" key="4">
    <source>
        <dbReference type="ARBA" id="ARBA00022723"/>
    </source>
</evidence>
<keyword evidence="5 8" id="KW-0862">Zinc</keyword>
<dbReference type="InterPro" id="IPR011051">
    <property type="entry name" value="RmlC_Cupin_sf"/>
</dbReference>
<comment type="similarity">
    <text evidence="2">Belongs to the mannose-6-phosphate isomerase type 1 family.</text>
</comment>
<evidence type="ECO:0000256" key="5">
    <source>
        <dbReference type="ARBA" id="ARBA00022833"/>
    </source>
</evidence>
<dbReference type="PIRSF" id="PIRSF001480">
    <property type="entry name" value="Mannose-6-phosphate_isomerase"/>
    <property type="match status" value="1"/>
</dbReference>
<dbReference type="NCBIfam" id="TIGR00218">
    <property type="entry name" value="manA"/>
    <property type="match status" value="1"/>
</dbReference>
<dbReference type="EC" id="5.3.1.8" evidence="3"/>
<feature type="domain" description="Phosphomannose isomerase type I catalytic" evidence="9">
    <location>
        <begin position="2"/>
        <end position="150"/>
    </location>
</feature>
<dbReference type="EMBL" id="FKLO01000060">
    <property type="protein sequence ID" value="SAZ04857.1"/>
    <property type="molecule type" value="Genomic_DNA"/>
</dbReference>
<dbReference type="PANTHER" id="PTHR10309">
    <property type="entry name" value="MANNOSE-6-PHOSPHATE ISOMERASE"/>
    <property type="match status" value="1"/>
</dbReference>
<dbReference type="SUPFAM" id="SSF51182">
    <property type="entry name" value="RmlC-like cupins"/>
    <property type="match status" value="1"/>
</dbReference>
<evidence type="ECO:0000259" key="9">
    <source>
        <dbReference type="Pfam" id="PF20511"/>
    </source>
</evidence>
<feature type="active site" evidence="7">
    <location>
        <position position="277"/>
    </location>
</feature>
<keyword evidence="6 10" id="KW-0413">Isomerase</keyword>
<dbReference type="PRINTS" id="PR00714">
    <property type="entry name" value="MAN6PISMRASE"/>
</dbReference>
<dbReference type="Gene3D" id="1.10.441.10">
    <property type="entry name" value="Phosphomannose Isomerase, domain 2"/>
    <property type="match status" value="1"/>
</dbReference>
<dbReference type="PANTHER" id="PTHR10309:SF0">
    <property type="entry name" value="MANNOSE-6-PHOSPHATE ISOMERASE"/>
    <property type="match status" value="1"/>
</dbReference>
<evidence type="ECO:0000256" key="3">
    <source>
        <dbReference type="ARBA" id="ARBA00011956"/>
    </source>
</evidence>
<protein>
    <recommendedName>
        <fullName evidence="3">mannose-6-phosphate isomerase</fullName>
        <ecNumber evidence="3">5.3.1.8</ecNumber>
    </recommendedName>
</protein>
<accession>A0A1C3HPD9</accession>
<reference evidence="11" key="1">
    <citation type="submission" date="2016-04" db="EMBL/GenBank/DDBJ databases">
        <authorList>
            <person name="Tagini F."/>
        </authorList>
    </citation>
    <scope>NUCLEOTIDE SEQUENCE [LARGE SCALE GENOMIC DNA]</scope>
    <source>
        <strain evidence="11">CHUV0807</strain>
    </source>
</reference>
<evidence type="ECO:0000256" key="6">
    <source>
        <dbReference type="ARBA" id="ARBA00023235"/>
    </source>
</evidence>
<dbReference type="GO" id="GO:0005829">
    <property type="term" value="C:cytosol"/>
    <property type="evidence" value="ECO:0007669"/>
    <property type="project" value="TreeGrafter"/>
</dbReference>
<keyword evidence="4 8" id="KW-0479">Metal-binding</keyword>
<dbReference type="InterPro" id="IPR014710">
    <property type="entry name" value="RmlC-like_jellyroll"/>
</dbReference>
<organism evidence="10 11">
    <name type="scientific">Cardiobacterium hominis</name>
    <dbReference type="NCBI Taxonomy" id="2718"/>
    <lineage>
        <taxon>Bacteria</taxon>
        <taxon>Pseudomonadati</taxon>
        <taxon>Pseudomonadota</taxon>
        <taxon>Gammaproteobacteria</taxon>
        <taxon>Cardiobacteriales</taxon>
        <taxon>Cardiobacteriaceae</taxon>
        <taxon>Cardiobacterium</taxon>
    </lineage>
</organism>
<dbReference type="Pfam" id="PF20511">
    <property type="entry name" value="PMI_typeI_cat"/>
    <property type="match status" value="1"/>
</dbReference>
<feature type="binding site" evidence="8">
    <location>
        <position position="134"/>
    </location>
    <ligand>
        <name>Zn(2+)</name>
        <dbReference type="ChEBI" id="CHEBI:29105"/>
    </ligand>
</feature>
<dbReference type="InterPro" id="IPR016305">
    <property type="entry name" value="Mannose-6-P_Isomerase"/>
</dbReference>
<dbReference type="InterPro" id="IPR046457">
    <property type="entry name" value="PMI_typeI_cat"/>
</dbReference>
<dbReference type="InterPro" id="IPR018050">
    <property type="entry name" value="Pmannose_isomerase-type1_CS"/>
</dbReference>
<feature type="binding site" evidence="8">
    <location>
        <position position="99"/>
    </location>
    <ligand>
        <name>Zn(2+)</name>
        <dbReference type="ChEBI" id="CHEBI:29105"/>
    </ligand>
</feature>
<dbReference type="GO" id="GO:0009298">
    <property type="term" value="P:GDP-mannose biosynthetic process"/>
    <property type="evidence" value="ECO:0007669"/>
    <property type="project" value="InterPro"/>
</dbReference>
<dbReference type="GO" id="GO:0004476">
    <property type="term" value="F:mannose-6-phosphate isomerase activity"/>
    <property type="evidence" value="ECO:0007669"/>
    <property type="project" value="UniProtKB-EC"/>
</dbReference>
<gene>
    <name evidence="10" type="ORF">CHUV0807_1755</name>
</gene>
<comment type="catalytic activity">
    <reaction evidence="1">
        <text>D-mannose 6-phosphate = D-fructose 6-phosphate</text>
        <dbReference type="Rhea" id="RHEA:12356"/>
        <dbReference type="ChEBI" id="CHEBI:58735"/>
        <dbReference type="ChEBI" id="CHEBI:61527"/>
        <dbReference type="EC" id="5.3.1.8"/>
    </reaction>
</comment>
<evidence type="ECO:0000313" key="10">
    <source>
        <dbReference type="EMBL" id="SAZ04857.1"/>
    </source>
</evidence>
<evidence type="ECO:0000313" key="11">
    <source>
        <dbReference type="Proteomes" id="UP000190837"/>
    </source>
</evidence>
<dbReference type="CDD" id="cd07011">
    <property type="entry name" value="cupin_PMI_type_I_N"/>
    <property type="match status" value="1"/>
</dbReference>
<dbReference type="InterPro" id="IPR001250">
    <property type="entry name" value="Man6P_Isoase-1"/>
</dbReference>
<comment type="cofactor">
    <cofactor evidence="8">
        <name>Zn(2+)</name>
        <dbReference type="ChEBI" id="CHEBI:29105"/>
    </cofactor>
    <text evidence="8">Binds 1 zinc ion per subunit.</text>
</comment>
<dbReference type="AlphaFoldDB" id="A0A1C3HPD9"/>
<dbReference type="GO" id="GO:0005975">
    <property type="term" value="P:carbohydrate metabolic process"/>
    <property type="evidence" value="ECO:0007669"/>
    <property type="project" value="InterPro"/>
</dbReference>
<dbReference type="GO" id="GO:0008270">
    <property type="term" value="F:zinc ion binding"/>
    <property type="evidence" value="ECO:0007669"/>
    <property type="project" value="InterPro"/>
</dbReference>
<evidence type="ECO:0000256" key="2">
    <source>
        <dbReference type="ARBA" id="ARBA00010772"/>
    </source>
</evidence>
<dbReference type="PROSITE" id="PS00965">
    <property type="entry name" value="PMI_I_1"/>
    <property type="match status" value="1"/>
</dbReference>
<name>A0A1C3HPD9_9GAMM</name>